<dbReference type="Gene3D" id="1.10.10.10">
    <property type="entry name" value="Winged helix-like DNA-binding domain superfamily/Winged helix DNA-binding domain"/>
    <property type="match status" value="1"/>
</dbReference>
<feature type="domain" description="Homologous-pairing protein 2 winged helix" evidence="8">
    <location>
        <begin position="21"/>
        <end position="78"/>
    </location>
</feature>
<protein>
    <submittedName>
        <fullName evidence="9">TBPIP-domain-containing protein</fullName>
    </submittedName>
</protein>
<dbReference type="Proteomes" id="UP000452235">
    <property type="component" value="Unassembled WGS sequence"/>
</dbReference>
<keyword evidence="6" id="KW-0175">Coiled coil</keyword>
<keyword evidence="4" id="KW-0539">Nucleus</keyword>
<name>A0A5M3ZA80_ASPTE</name>
<evidence type="ECO:0000256" key="7">
    <source>
        <dbReference type="SAM" id="MobiDB-lite"/>
    </source>
</evidence>
<dbReference type="EMBL" id="BLJY01000010">
    <property type="protein sequence ID" value="GFF19713.1"/>
    <property type="molecule type" value="Genomic_DNA"/>
</dbReference>
<keyword evidence="5" id="KW-0469">Meiosis</keyword>
<dbReference type="GO" id="GO:0120231">
    <property type="term" value="C:DNA recombinase auxiliary factor complex"/>
    <property type="evidence" value="ECO:0007669"/>
    <property type="project" value="TreeGrafter"/>
</dbReference>
<evidence type="ECO:0000256" key="3">
    <source>
        <dbReference type="ARBA" id="ARBA00023172"/>
    </source>
</evidence>
<feature type="coiled-coil region" evidence="6">
    <location>
        <begin position="92"/>
        <end position="156"/>
    </location>
</feature>
<comment type="caution">
    <text evidence="9">The sequence shown here is derived from an EMBL/GenBank/DDBJ whole genome shotgun (WGS) entry which is preliminary data.</text>
</comment>
<dbReference type="AlphaFoldDB" id="A0A5M3ZA80"/>
<evidence type="ECO:0000256" key="1">
    <source>
        <dbReference type="ARBA" id="ARBA00004123"/>
    </source>
</evidence>
<comment type="subcellular location">
    <subcellularLocation>
        <location evidence="1">Nucleus</location>
    </subcellularLocation>
</comment>
<keyword evidence="3" id="KW-0233">DNA recombination</keyword>
<proteinExistence type="inferred from homology"/>
<dbReference type="GO" id="GO:0010774">
    <property type="term" value="P:meiotic strand invasion involved in reciprocal meiotic recombination"/>
    <property type="evidence" value="ECO:0007669"/>
    <property type="project" value="TreeGrafter"/>
</dbReference>
<dbReference type="PANTHER" id="PTHR15938:SF0">
    <property type="entry name" value="HOMOLOGOUS-PAIRING PROTEIN 2 HOMOLOG"/>
    <property type="match status" value="1"/>
</dbReference>
<dbReference type="GO" id="GO:0007129">
    <property type="term" value="P:homologous chromosome pairing at meiosis"/>
    <property type="evidence" value="ECO:0007669"/>
    <property type="project" value="TreeGrafter"/>
</dbReference>
<evidence type="ECO:0000256" key="6">
    <source>
        <dbReference type="SAM" id="Coils"/>
    </source>
</evidence>
<evidence type="ECO:0000313" key="10">
    <source>
        <dbReference type="Proteomes" id="UP000452235"/>
    </source>
</evidence>
<dbReference type="GO" id="GO:0000794">
    <property type="term" value="C:condensed nuclear chromosome"/>
    <property type="evidence" value="ECO:0007669"/>
    <property type="project" value="TreeGrafter"/>
</dbReference>
<evidence type="ECO:0000259" key="8">
    <source>
        <dbReference type="Pfam" id="PF07106"/>
    </source>
</evidence>
<dbReference type="Pfam" id="PF07106">
    <property type="entry name" value="WHD_TBPIP"/>
    <property type="match status" value="1"/>
</dbReference>
<feature type="region of interest" description="Disordered" evidence="7">
    <location>
        <begin position="1"/>
        <end position="20"/>
    </location>
</feature>
<dbReference type="OrthoDB" id="272266at2759"/>
<organism evidence="9 10">
    <name type="scientific">Aspergillus terreus</name>
    <dbReference type="NCBI Taxonomy" id="33178"/>
    <lineage>
        <taxon>Eukaryota</taxon>
        <taxon>Fungi</taxon>
        <taxon>Dikarya</taxon>
        <taxon>Ascomycota</taxon>
        <taxon>Pezizomycotina</taxon>
        <taxon>Eurotiomycetes</taxon>
        <taxon>Eurotiomycetidae</taxon>
        <taxon>Eurotiales</taxon>
        <taxon>Aspergillaceae</taxon>
        <taxon>Aspergillus</taxon>
        <taxon>Aspergillus subgen. Circumdati</taxon>
    </lineage>
</organism>
<dbReference type="PANTHER" id="PTHR15938">
    <property type="entry name" value="TBP-1 INTERACTING PROTEIN"/>
    <property type="match status" value="1"/>
</dbReference>
<evidence type="ECO:0000313" key="9">
    <source>
        <dbReference type="EMBL" id="GFF19713.1"/>
    </source>
</evidence>
<dbReference type="VEuPathDB" id="FungiDB:ATEG_08977"/>
<evidence type="ECO:0000256" key="5">
    <source>
        <dbReference type="ARBA" id="ARBA00023254"/>
    </source>
</evidence>
<evidence type="ECO:0000256" key="4">
    <source>
        <dbReference type="ARBA" id="ARBA00023242"/>
    </source>
</evidence>
<dbReference type="GO" id="GO:0003690">
    <property type="term" value="F:double-stranded DNA binding"/>
    <property type="evidence" value="ECO:0007669"/>
    <property type="project" value="TreeGrafter"/>
</dbReference>
<reference evidence="9 10" key="1">
    <citation type="submission" date="2020-01" db="EMBL/GenBank/DDBJ databases">
        <title>Aspergillus terreus IFO 6365 whole genome shotgun sequence.</title>
        <authorList>
            <person name="Kanamasa S."/>
            <person name="Takahashi H."/>
        </authorList>
    </citation>
    <scope>NUCLEOTIDE SEQUENCE [LARGE SCALE GENOMIC DNA]</scope>
    <source>
        <strain evidence="9 10">IFO 6365</strain>
    </source>
</reference>
<dbReference type="InterPro" id="IPR010776">
    <property type="entry name" value="Hop2_WH_dom"/>
</dbReference>
<feature type="compositionally biased region" description="Basic and acidic residues" evidence="7">
    <location>
        <begin position="1"/>
        <end position="12"/>
    </location>
</feature>
<evidence type="ECO:0000256" key="2">
    <source>
        <dbReference type="ARBA" id="ARBA00007922"/>
    </source>
</evidence>
<gene>
    <name evidence="9" type="ORF">ATEIFO6365_0010049300</name>
</gene>
<dbReference type="InterPro" id="IPR036388">
    <property type="entry name" value="WH-like_DNA-bd_sf"/>
</dbReference>
<accession>A0A5M3ZA80</accession>
<comment type="similarity">
    <text evidence="2">Belongs to the HOP2 family.</text>
</comment>
<dbReference type="GO" id="GO:0000709">
    <property type="term" value="P:meiotic joint molecule formation"/>
    <property type="evidence" value="ECO:0007669"/>
    <property type="project" value="TreeGrafter"/>
</dbReference>
<sequence>MADKKNKKDKSSNADGGNDGAALILDYLRKQNRPYSAIDISANLHNKVTKGAAAKVLKELHQRKEIEARVSGKQTVYHALQETSNDASPEAMTALQDEHQRLQEELTTLKENEKQAREELAALNARPLLSELRRDIDQLEQEKKSLLAQLEQFHGSDEQEQVSADERAEIERQWRYWQRQARMRGRICRDLWLRCSEVLPDNMTAEELWESLGLEGPCLR</sequence>
<dbReference type="GO" id="GO:0120230">
    <property type="term" value="F:recombinase activator activity"/>
    <property type="evidence" value="ECO:0007669"/>
    <property type="project" value="TreeGrafter"/>
</dbReference>
<keyword evidence="10" id="KW-1185">Reference proteome</keyword>